<evidence type="ECO:0008006" key="4">
    <source>
        <dbReference type="Google" id="ProtNLM"/>
    </source>
</evidence>
<organism evidence="2 3">
    <name type="scientific">Marinoscillum luteum</name>
    <dbReference type="NCBI Taxonomy" id="861051"/>
    <lineage>
        <taxon>Bacteria</taxon>
        <taxon>Pseudomonadati</taxon>
        <taxon>Bacteroidota</taxon>
        <taxon>Cytophagia</taxon>
        <taxon>Cytophagales</taxon>
        <taxon>Reichenbachiellaceae</taxon>
        <taxon>Marinoscillum</taxon>
    </lineage>
</organism>
<evidence type="ECO:0000256" key="1">
    <source>
        <dbReference type="SAM" id="Phobius"/>
    </source>
</evidence>
<dbReference type="RefSeq" id="WP_395417005.1">
    <property type="nucleotide sequence ID" value="NZ_JBIPKE010000015.1"/>
</dbReference>
<accession>A0ABW7N7J5</accession>
<keyword evidence="1" id="KW-0812">Transmembrane</keyword>
<comment type="caution">
    <text evidence="2">The sequence shown here is derived from an EMBL/GenBank/DDBJ whole genome shotgun (WGS) entry which is preliminary data.</text>
</comment>
<keyword evidence="3" id="KW-1185">Reference proteome</keyword>
<evidence type="ECO:0000313" key="2">
    <source>
        <dbReference type="EMBL" id="MFH6983442.1"/>
    </source>
</evidence>
<feature type="transmembrane region" description="Helical" evidence="1">
    <location>
        <begin position="7"/>
        <end position="30"/>
    </location>
</feature>
<reference evidence="2 3" key="1">
    <citation type="journal article" date="2013" name="Int. J. Syst. Evol. Microbiol.">
        <title>Marinoscillum luteum sp. nov., isolated from marine sediment.</title>
        <authorList>
            <person name="Cha I.T."/>
            <person name="Park S.J."/>
            <person name="Kim S.J."/>
            <person name="Kim J.G."/>
            <person name="Jung M.Y."/>
            <person name="Shin K.S."/>
            <person name="Kwon K.K."/>
            <person name="Yang S.H."/>
            <person name="Seo Y.S."/>
            <person name="Rhee S.K."/>
        </authorList>
    </citation>
    <scope>NUCLEOTIDE SEQUENCE [LARGE SCALE GENOMIC DNA]</scope>
    <source>
        <strain evidence="2 3">KCTC 23939</strain>
    </source>
</reference>
<keyword evidence="1" id="KW-1133">Transmembrane helix</keyword>
<gene>
    <name evidence="2" type="ORF">ACHKAR_08340</name>
</gene>
<proteinExistence type="predicted"/>
<protein>
    <recommendedName>
        <fullName evidence="4">SPOR domain-containing protein</fullName>
    </recommendedName>
</protein>
<sequence>MEKVVDFLSFISLIYVILPILFLIGLGIYLAAGKPVTSSGYEKIIEISKWYIVSVALVFSGNLVKDGFTERETGIKEMQVYDKYVDLILEADNIEKRWKLAEYFATVTPTDRLRERWVEYQGKLQDDYDEYKKLLADEQKLEKLDTSATDPESALEIIQRQKAVYERPLVSKEPTPFRVDIFYLEETMASRDSKGKANQLAQQLASTGYLVKVKKLTTAKNAEVGYRVKNNQIRSEASELDVASGVNALIGGEYEIITISYKTPNYISVFVVD</sequence>
<dbReference type="Proteomes" id="UP001610063">
    <property type="component" value="Unassembled WGS sequence"/>
</dbReference>
<keyword evidence="1" id="KW-0472">Membrane</keyword>
<evidence type="ECO:0000313" key="3">
    <source>
        <dbReference type="Proteomes" id="UP001610063"/>
    </source>
</evidence>
<dbReference type="EMBL" id="JBIPKE010000015">
    <property type="protein sequence ID" value="MFH6983442.1"/>
    <property type="molecule type" value="Genomic_DNA"/>
</dbReference>
<name>A0ABW7N7J5_9BACT</name>